<feature type="compositionally biased region" description="Polar residues" evidence="1">
    <location>
        <begin position="1699"/>
        <end position="1709"/>
    </location>
</feature>
<dbReference type="PROSITE" id="PS51444">
    <property type="entry name" value="FH2"/>
    <property type="match status" value="1"/>
</dbReference>
<feature type="compositionally biased region" description="Polar residues" evidence="1">
    <location>
        <begin position="1981"/>
        <end position="1990"/>
    </location>
</feature>
<feature type="compositionally biased region" description="Polar residues" evidence="1">
    <location>
        <begin position="412"/>
        <end position="421"/>
    </location>
</feature>
<feature type="compositionally biased region" description="Polar residues" evidence="1">
    <location>
        <begin position="1465"/>
        <end position="1494"/>
    </location>
</feature>
<proteinExistence type="predicted"/>
<feature type="region of interest" description="Disordered" evidence="1">
    <location>
        <begin position="1741"/>
        <end position="2139"/>
    </location>
</feature>
<feature type="compositionally biased region" description="Polar residues" evidence="1">
    <location>
        <begin position="1639"/>
        <end position="1650"/>
    </location>
</feature>
<sequence length="2139" mass="236965">MAGELMTQHGLLEKQPQLRATETTSSCVISEKPEKWTQFLIGWMRTAKVQGSGTGLRPHHAVTLLQQQRHQPTVTLYTSLARELKKGDRRWLLEFLSGHGLEILFETLEAANNLKTISAGTEATRNNTRNVSFLSVLLQACCAECISLVMDSEPSLDYIIENEEFIRRFAVALDTDNVAIKKQVIEILSALCVYSTDGYTRVLDILEYYKSTKKKRHRFCCILDEIRSTDNISYKTNLLEFINCLIIYNELPEERIRVRNEFYGLRLQEVLESLIDIEEQNVQVQLQVFEENLKADEEHLPGTKGIDLGNALDVFHAVHRQVVTKHYELPFLTVLQHLLKIGSSDDSLSETVWSTVEQLVAQATGVETKEDAKKLVTSISRRLEGRERSTSSSRSRKSSFALAEELGDVNHDTSSGTSSDPTAPVVILPPPPPPPPLEMMPGAPPPPPPPPFGGPPPPPPLFMGGGAQAEPMLPQTNIPKPKQKMKSLNWQKIPITNVIGKPNLWTEVGSLQKMYKMDYEKMDELFGVSFNESSKRPGQPGDGQPDSKKKKENLEINILDGKRSLNVNIFLKQFRISHEDIVQLLKEGKREVIGAEKLRSLLKLLPSQEEIDAINTFDGDRDRLGNPEKFFIILMGLPNYRMRIEGLLIMEEYNTNMEWIRPSIEAVIQAARDIQENKSLKELIYLILISGNYLNSGNYAGNAAGFKISSLLNLTELRANKPGMNLMHYVAQEAAEKNPRLLKFPEEMKFLKDASQVSVETLTTDISNIANKVRAITEQICVAGRDFQLQMRHFLQDANVEVGELEEDLVEIEEIRVELARYFCEDIAAFKLEELFKILQTFCDKLRKAHEENVQRSIQEAKIEEKRNKRENEEKRRSRDLSEPGSQTMERTSSTEEKKGTILDVLLADVRSGFASSKLNDGNFSVTKVTKVNLANTDLLNILTSDLPNGDSNGNSFTRGDYGRTSLRRKRGDGSVDSPVSGVSPTPDSISQGLVGGDSQANEQQKPETTFERYASLRRRRLERKQKKPKLEVYSADRERAPSPSLPTSASDSSIMRHTSAAHSAERPSSDNAPDSKNNSLRRTRSWLDRPKKDSASEDESEALINRLKQKLGRKDSRSAPTTPTDEPDSGRTESTRNSTTPTSRSSSRWRNGISVSETNSPLEPITERNPTLEDFTTDAQVKAIQKTREKTSNRFRSSLDPNELNKALENFENHSSNDDSIKQNRSLDDSDMKEQTVTKSMRLQLSNTMGTNIDQILKTIEDTGRPIDTVGVAGPIQKTPEVKRANVPQTPQPQVAVVGHMTASVTPAISEHDLKAKREMRKKRAQLSMEDVKAAMKLEPTFSKTKDTANNSHVTNGAKNSSSMPLSKTPPSHRKGSALKEKEGKEVARKDSNNNKELSKAAKLAGKNKFRSARFGASNTSDSNFRARSNVEAESVDQALKELVSKSSMSRSKSFDEHVDGEGLSNNGMRNSGSAPDTTQEKQAVLRNSSSRLSLDGRRNCLYVPNDDSDSECRSKQSLKSANTSTETIPANANSPGQKRKVENNSRSHLNVQQQRPNNLIAVDNAPNPFKRSHSLLDRSKQFDEDSDDPNVSIAKWRLKREKTRRSMYDNVYESEVSNEPGSRNSYASSKDEGFESGSLSQRTSMSSTLEAEYNGIRKLDGAPSKQSVISDKNVPVNNSQLTGLSDETDRKTRTENWTEQTVRANNKSASSDTSESSSILSPDSGLGISKEDYWSDDTITQSAKPIDKSSKKTTLSKEAATKPAKSKPVPSYMMPINRTPARPTSTTPESSFKRDTPNRISVIERAVTPTLKRETPIRSSMRAELSTNSFQRGTVARTSVRGPRTSLKLTPDANVSPSSPSERKRTDSNASLSSKVSNPSAPRSSSKTTSASSMPSHTATATARLSSGSSTPTSGSNRASVSANSARLSTASPQTPFTRTQSVRVTSTRKSLGADLKPNTPSSRSVTPLSQELRRSMTPLPTENNGRTTPLPERPHSTTPMSQSAKAPSSRRSFMAPTASSKARADEQTPVPPPRTKSLANKSTPLTRHGSLRVPKTTSTLTSQELASGRKSPAVLNSPINKPDHHQSLSTVAEQVADEAVEEENTKSTKKSQSLLNRLGRGSVRVTPTNKNTGKAK</sequence>
<feature type="region of interest" description="Disordered" evidence="1">
    <location>
        <begin position="408"/>
        <end position="482"/>
    </location>
</feature>
<feature type="region of interest" description="Disordered" evidence="1">
    <location>
        <begin position="1445"/>
        <end position="1574"/>
    </location>
</feature>
<feature type="region of interest" description="Disordered" evidence="1">
    <location>
        <begin position="530"/>
        <end position="551"/>
    </location>
</feature>
<evidence type="ECO:0000313" key="5">
    <source>
        <dbReference type="RefSeq" id="XP_055895591.1"/>
    </source>
</evidence>
<dbReference type="Proteomes" id="UP001165740">
    <property type="component" value="Chromosome 8"/>
</dbReference>
<feature type="region of interest" description="Disordered" evidence="1">
    <location>
        <begin position="944"/>
        <end position="1179"/>
    </location>
</feature>
<feature type="compositionally biased region" description="Low complexity" evidence="1">
    <location>
        <begin position="1881"/>
        <end position="1898"/>
    </location>
</feature>
<dbReference type="OMA" id="SFLMEAN"/>
<feature type="compositionally biased region" description="Polar residues" evidence="1">
    <location>
        <begin position="1666"/>
        <end position="1687"/>
    </location>
</feature>
<dbReference type="SMART" id="SM00498">
    <property type="entry name" value="FH2"/>
    <property type="match status" value="1"/>
</dbReference>
<dbReference type="InterPro" id="IPR042201">
    <property type="entry name" value="FH2_Formin_sf"/>
</dbReference>
<feature type="compositionally biased region" description="Polar residues" evidence="1">
    <location>
        <begin position="1999"/>
        <end position="2014"/>
    </location>
</feature>
<dbReference type="SUPFAM" id="SSF48371">
    <property type="entry name" value="ARM repeat"/>
    <property type="match status" value="1"/>
</dbReference>
<keyword evidence="4" id="KW-1185">Reference proteome</keyword>
<accession>A0A9W3B7Z1</accession>
<evidence type="ECO:0000313" key="4">
    <source>
        <dbReference type="Proteomes" id="UP001165740"/>
    </source>
</evidence>
<feature type="region of interest" description="Disordered" evidence="1">
    <location>
        <begin position="1184"/>
        <end position="1203"/>
    </location>
</feature>
<evidence type="ECO:0000256" key="1">
    <source>
        <dbReference type="SAM" id="MobiDB-lite"/>
    </source>
</evidence>
<gene>
    <name evidence="5" type="primary">LOC106054548</name>
</gene>
<feature type="compositionally biased region" description="Polar residues" evidence="1">
    <location>
        <begin position="2128"/>
        <end position="2139"/>
    </location>
</feature>
<feature type="compositionally biased region" description="Low complexity" evidence="1">
    <location>
        <begin position="1940"/>
        <end position="1951"/>
    </location>
</feature>
<feature type="compositionally biased region" description="Pro residues" evidence="1">
    <location>
        <begin position="427"/>
        <end position="461"/>
    </location>
</feature>
<feature type="compositionally biased region" description="Polar residues" evidence="1">
    <location>
        <begin position="1617"/>
        <end position="1630"/>
    </location>
</feature>
<dbReference type="Gene3D" id="1.20.58.2220">
    <property type="entry name" value="Formin, FH2 domain"/>
    <property type="match status" value="1"/>
</dbReference>
<feature type="compositionally biased region" description="Basic residues" evidence="1">
    <location>
        <begin position="1016"/>
        <end position="1028"/>
    </location>
</feature>
<dbReference type="Gene3D" id="1.25.10.10">
    <property type="entry name" value="Leucine-rich Repeat Variant"/>
    <property type="match status" value="1"/>
</dbReference>
<feature type="compositionally biased region" description="Polar residues" evidence="1">
    <location>
        <begin position="1870"/>
        <end position="1880"/>
    </location>
</feature>
<dbReference type="PROSITE" id="PS51232">
    <property type="entry name" value="GBD_FH3"/>
    <property type="match status" value="1"/>
</dbReference>
<dbReference type="OrthoDB" id="26518at2759"/>
<feature type="compositionally biased region" description="Basic and acidic residues" evidence="1">
    <location>
        <begin position="1029"/>
        <end position="1041"/>
    </location>
</feature>
<dbReference type="SMART" id="SM01140">
    <property type="entry name" value="Drf_GBD"/>
    <property type="match status" value="1"/>
</dbReference>
<reference evidence="5" key="1">
    <citation type="submission" date="2025-08" db="UniProtKB">
        <authorList>
            <consortium name="RefSeq"/>
        </authorList>
    </citation>
    <scope>IDENTIFICATION</scope>
</reference>
<dbReference type="SMART" id="SM01139">
    <property type="entry name" value="Drf_FH3"/>
    <property type="match status" value="1"/>
</dbReference>
<dbReference type="Pfam" id="PF02181">
    <property type="entry name" value="FH2"/>
    <property type="match status" value="1"/>
</dbReference>
<feature type="region of interest" description="Disordered" evidence="1">
    <location>
        <begin position="863"/>
        <end position="897"/>
    </location>
</feature>
<organism evidence="4 5">
    <name type="scientific">Biomphalaria glabrata</name>
    <name type="common">Bloodfluke planorb</name>
    <name type="synonym">Freshwater snail</name>
    <dbReference type="NCBI Taxonomy" id="6526"/>
    <lineage>
        <taxon>Eukaryota</taxon>
        <taxon>Metazoa</taxon>
        <taxon>Spiralia</taxon>
        <taxon>Lophotrochozoa</taxon>
        <taxon>Mollusca</taxon>
        <taxon>Gastropoda</taxon>
        <taxon>Heterobranchia</taxon>
        <taxon>Euthyneura</taxon>
        <taxon>Panpulmonata</taxon>
        <taxon>Hygrophila</taxon>
        <taxon>Lymnaeoidea</taxon>
        <taxon>Planorbidae</taxon>
        <taxon>Biomphalaria</taxon>
    </lineage>
</organism>
<dbReference type="InterPro" id="IPR010472">
    <property type="entry name" value="FH3_dom"/>
</dbReference>
<feature type="compositionally biased region" description="Polar residues" evidence="1">
    <location>
        <begin position="2058"/>
        <end position="2068"/>
    </location>
</feature>
<feature type="region of interest" description="Disordered" evidence="1">
    <location>
        <begin position="1665"/>
        <end position="1729"/>
    </location>
</feature>
<dbReference type="SUPFAM" id="SSF101447">
    <property type="entry name" value="Formin homology 2 domain (FH2 domain)"/>
    <property type="match status" value="1"/>
</dbReference>
<evidence type="ECO:0000259" key="3">
    <source>
        <dbReference type="PROSITE" id="PS51444"/>
    </source>
</evidence>
<dbReference type="Pfam" id="PF06367">
    <property type="entry name" value="Drf_FH3"/>
    <property type="match status" value="1"/>
</dbReference>
<evidence type="ECO:0000259" key="2">
    <source>
        <dbReference type="PROSITE" id="PS51232"/>
    </source>
</evidence>
<dbReference type="InterPro" id="IPR015425">
    <property type="entry name" value="FH2_Formin"/>
</dbReference>
<dbReference type="InterPro" id="IPR014768">
    <property type="entry name" value="GBD/FH3_dom"/>
</dbReference>
<dbReference type="PANTHER" id="PTHR46345">
    <property type="entry name" value="INVERTED FORMIN-2"/>
    <property type="match status" value="1"/>
</dbReference>
<feature type="compositionally biased region" description="Low complexity" evidence="1">
    <location>
        <begin position="1908"/>
        <end position="1931"/>
    </location>
</feature>
<dbReference type="InterPro" id="IPR016024">
    <property type="entry name" value="ARM-type_fold"/>
</dbReference>
<feature type="compositionally biased region" description="Low complexity" evidence="1">
    <location>
        <begin position="1710"/>
        <end position="1729"/>
    </location>
</feature>
<feature type="compositionally biased region" description="Polar residues" evidence="1">
    <location>
        <begin position="1548"/>
        <end position="1559"/>
    </location>
</feature>
<feature type="domain" description="GBD/FH3" evidence="2">
    <location>
        <begin position="1"/>
        <end position="371"/>
    </location>
</feature>
<feature type="region of interest" description="Disordered" evidence="1">
    <location>
        <begin position="1613"/>
        <end position="1650"/>
    </location>
</feature>
<dbReference type="InterPro" id="IPR011989">
    <property type="entry name" value="ARM-like"/>
</dbReference>
<dbReference type="GeneID" id="106054548"/>
<feature type="compositionally biased region" description="Polar residues" evidence="1">
    <location>
        <begin position="1070"/>
        <end position="1079"/>
    </location>
</feature>
<feature type="domain" description="FH2" evidence="3">
    <location>
        <begin position="475"/>
        <end position="872"/>
    </location>
</feature>
<dbReference type="RefSeq" id="XP_055895591.1">
    <property type="nucleotide sequence ID" value="XM_056039616.1"/>
</dbReference>
<feature type="compositionally biased region" description="Low complexity" evidence="1">
    <location>
        <begin position="1042"/>
        <end position="1054"/>
    </location>
</feature>
<protein>
    <submittedName>
        <fullName evidence="5">Formin-J-like isoform X1</fullName>
    </submittedName>
</protein>
<feature type="compositionally biased region" description="Polar residues" evidence="1">
    <location>
        <begin position="1349"/>
        <end position="1371"/>
    </location>
</feature>
<feature type="compositionally biased region" description="Polar residues" evidence="1">
    <location>
        <begin position="1517"/>
        <end position="1538"/>
    </location>
</feature>
<feature type="compositionally biased region" description="Basic and acidic residues" evidence="1">
    <location>
        <begin position="1379"/>
        <end position="1401"/>
    </location>
</feature>
<feature type="region of interest" description="Disordered" evidence="1">
    <location>
        <begin position="1341"/>
        <end position="1407"/>
    </location>
</feature>
<dbReference type="GO" id="GO:0030036">
    <property type="term" value="P:actin cytoskeleton organization"/>
    <property type="evidence" value="ECO:0007669"/>
    <property type="project" value="InterPro"/>
</dbReference>
<dbReference type="Pfam" id="PF06371">
    <property type="entry name" value="Drf_GBD"/>
    <property type="match status" value="1"/>
</dbReference>
<name>A0A9W3B7Z1_BIOGL</name>
<feature type="compositionally biased region" description="Polar residues" evidence="1">
    <location>
        <begin position="944"/>
        <end position="958"/>
    </location>
</feature>
<feature type="compositionally biased region" description="Polar residues" evidence="1">
    <location>
        <begin position="1961"/>
        <end position="1972"/>
    </location>
</feature>
<dbReference type="GO" id="GO:0031267">
    <property type="term" value="F:small GTPase binding"/>
    <property type="evidence" value="ECO:0007669"/>
    <property type="project" value="InterPro"/>
</dbReference>
<feature type="compositionally biased region" description="Basic and acidic residues" evidence="1">
    <location>
        <begin position="1086"/>
        <end position="1096"/>
    </location>
</feature>
<dbReference type="GO" id="GO:0003779">
    <property type="term" value="F:actin binding"/>
    <property type="evidence" value="ECO:0007669"/>
    <property type="project" value="InterPro"/>
</dbReference>
<dbReference type="InterPro" id="IPR010473">
    <property type="entry name" value="GTPase-bd"/>
</dbReference>
<dbReference type="PANTHER" id="PTHR46345:SF8">
    <property type="entry name" value="FORMIN 3, ISOFORM B"/>
    <property type="match status" value="1"/>
</dbReference>
<feature type="region of interest" description="Disordered" evidence="1">
    <location>
        <begin position="1212"/>
        <end position="1237"/>
    </location>
</feature>
<feature type="compositionally biased region" description="Basic and acidic residues" evidence="1">
    <location>
        <begin position="863"/>
        <end position="882"/>
    </location>
</feature>
<feature type="compositionally biased region" description="Basic and acidic residues" evidence="1">
    <location>
        <begin position="1689"/>
        <end position="1698"/>
    </location>
</feature>
<feature type="compositionally biased region" description="Low complexity" evidence="1">
    <location>
        <begin position="975"/>
        <end position="989"/>
    </location>
</feature>
<feature type="compositionally biased region" description="Low complexity" evidence="1">
    <location>
        <begin position="1136"/>
        <end position="1151"/>
    </location>
</feature>